<dbReference type="SUPFAM" id="SSF53474">
    <property type="entry name" value="alpha/beta-Hydrolases"/>
    <property type="match status" value="1"/>
</dbReference>
<sequence>MARKFLYVIAFFACLAIAGMIAFSFFGQKLMRSALVPRVAFSQPAPLPAGLYTRPEGWISRPDGRRADPAVWQPTALKLPAERGNAAIFFIHPTSAFDTLRWNVPVTDPVSGRQAERFVRVQASAFAAAGTVWVPRYRQAVFGAFLTDSADAGRALDRAYADVKAAFAAFLTANPQGPIILVAHSQGSKHLLRLLREESGNAALRQRLVAVYAVGWPISIAHDLPALGLPACTGPEQTGCMIGWQSFAAPADTSSIDEAYARERGFDGQPRNGSAMLCTNPLTGGGAADAPAGANLGMLIGDGEAATTQLVAPGGIGARCDGRGYLMLDRAPQLGTYVLPGNNYHVYDYPLFWANIRGDALRRLGAWQKTR</sequence>
<dbReference type="RefSeq" id="WP_214621423.1">
    <property type="nucleotide sequence ID" value="NZ_JAHGAW010000001.1"/>
</dbReference>
<reference evidence="2" key="1">
    <citation type="submission" date="2021-05" db="EMBL/GenBank/DDBJ databases">
        <title>Genome of Sphingobium sp. strain.</title>
        <authorList>
            <person name="Fan R."/>
        </authorList>
    </citation>
    <scope>NUCLEOTIDE SEQUENCE</scope>
    <source>
        <strain evidence="2">H33</strain>
    </source>
</reference>
<organism evidence="2 3">
    <name type="scientific">Sphingobium nicotianae</name>
    <dbReference type="NCBI Taxonomy" id="2782607"/>
    <lineage>
        <taxon>Bacteria</taxon>
        <taxon>Pseudomonadati</taxon>
        <taxon>Pseudomonadota</taxon>
        <taxon>Alphaproteobacteria</taxon>
        <taxon>Sphingomonadales</taxon>
        <taxon>Sphingomonadaceae</taxon>
        <taxon>Sphingobium</taxon>
    </lineage>
</organism>
<evidence type="ECO:0000256" key="1">
    <source>
        <dbReference type="SAM" id="Phobius"/>
    </source>
</evidence>
<keyword evidence="1" id="KW-1133">Transmembrane helix</keyword>
<keyword evidence="3" id="KW-1185">Reference proteome</keyword>
<dbReference type="Proteomes" id="UP001138757">
    <property type="component" value="Unassembled WGS sequence"/>
</dbReference>
<dbReference type="InterPro" id="IPR021440">
    <property type="entry name" value="DUF3089"/>
</dbReference>
<dbReference type="InterPro" id="IPR029058">
    <property type="entry name" value="AB_hydrolase_fold"/>
</dbReference>
<evidence type="ECO:0000313" key="3">
    <source>
        <dbReference type="Proteomes" id="UP001138757"/>
    </source>
</evidence>
<feature type="transmembrane region" description="Helical" evidence="1">
    <location>
        <begin position="6"/>
        <end position="26"/>
    </location>
</feature>
<name>A0A9X1AI87_9SPHN</name>
<dbReference type="Pfam" id="PF11288">
    <property type="entry name" value="DUF3089"/>
    <property type="match status" value="1"/>
</dbReference>
<proteinExistence type="predicted"/>
<dbReference type="AlphaFoldDB" id="A0A9X1AI87"/>
<keyword evidence="1" id="KW-0812">Transmembrane</keyword>
<evidence type="ECO:0000313" key="2">
    <source>
        <dbReference type="EMBL" id="MBT2185692.1"/>
    </source>
</evidence>
<gene>
    <name evidence="2" type="ORF">KK488_01900</name>
</gene>
<dbReference type="EMBL" id="JAHGAW010000001">
    <property type="protein sequence ID" value="MBT2185692.1"/>
    <property type="molecule type" value="Genomic_DNA"/>
</dbReference>
<comment type="caution">
    <text evidence="2">The sequence shown here is derived from an EMBL/GenBank/DDBJ whole genome shotgun (WGS) entry which is preliminary data.</text>
</comment>
<keyword evidence="1" id="KW-0472">Membrane</keyword>
<dbReference type="Gene3D" id="3.40.50.1820">
    <property type="entry name" value="alpha/beta hydrolase"/>
    <property type="match status" value="1"/>
</dbReference>
<accession>A0A9X1AI87</accession>
<protein>
    <submittedName>
        <fullName evidence="2">DUF3089 domain-containing protein</fullName>
    </submittedName>
</protein>